<sequence length="65" mass="7086">MWDIDTKLLDLGLESDGGAEPDLSELLSLTSEDAFGNEDVEGAVDAYSWKADYSTGYHRLRGASM</sequence>
<protein>
    <submittedName>
        <fullName evidence="1">Uncharacterized protein</fullName>
    </submittedName>
</protein>
<dbReference type="AlphaFoldDB" id="A0A0D1Z2W9"/>
<organism evidence="1 2">
    <name type="scientific">Cladophialophora immunda</name>
    <dbReference type="NCBI Taxonomy" id="569365"/>
    <lineage>
        <taxon>Eukaryota</taxon>
        <taxon>Fungi</taxon>
        <taxon>Dikarya</taxon>
        <taxon>Ascomycota</taxon>
        <taxon>Pezizomycotina</taxon>
        <taxon>Eurotiomycetes</taxon>
        <taxon>Chaetothyriomycetidae</taxon>
        <taxon>Chaetothyriales</taxon>
        <taxon>Herpotrichiellaceae</taxon>
        <taxon>Cladophialophora</taxon>
    </lineage>
</organism>
<dbReference type="Proteomes" id="UP000054466">
    <property type="component" value="Unassembled WGS sequence"/>
</dbReference>
<dbReference type="EMBL" id="KN847076">
    <property type="protein sequence ID" value="KIW21956.1"/>
    <property type="molecule type" value="Genomic_DNA"/>
</dbReference>
<proteinExistence type="predicted"/>
<evidence type="ECO:0000313" key="2">
    <source>
        <dbReference type="Proteomes" id="UP000054466"/>
    </source>
</evidence>
<evidence type="ECO:0000313" key="1">
    <source>
        <dbReference type="EMBL" id="KIW21956.1"/>
    </source>
</evidence>
<dbReference type="RefSeq" id="XP_016242172.1">
    <property type="nucleotide sequence ID" value="XM_016400182.1"/>
</dbReference>
<accession>A0A0D1Z2W9</accession>
<name>A0A0D1Z2W9_9EURO</name>
<dbReference type="GeneID" id="27351834"/>
<keyword evidence="2" id="KW-1185">Reference proteome</keyword>
<reference evidence="1 2" key="1">
    <citation type="submission" date="2015-01" db="EMBL/GenBank/DDBJ databases">
        <title>The Genome Sequence of Cladophialophora immunda CBS83496.</title>
        <authorList>
            <consortium name="The Broad Institute Genomics Platform"/>
            <person name="Cuomo C."/>
            <person name="de Hoog S."/>
            <person name="Gorbushina A."/>
            <person name="Stielow B."/>
            <person name="Teixiera M."/>
            <person name="Abouelleil A."/>
            <person name="Chapman S.B."/>
            <person name="Priest M."/>
            <person name="Young S.K."/>
            <person name="Wortman J."/>
            <person name="Nusbaum C."/>
            <person name="Birren B."/>
        </authorList>
    </citation>
    <scope>NUCLEOTIDE SEQUENCE [LARGE SCALE GENOMIC DNA]</scope>
    <source>
        <strain evidence="1 2">CBS 83496</strain>
    </source>
</reference>
<gene>
    <name evidence="1" type="ORF">PV07_12640</name>
</gene>
<dbReference type="VEuPathDB" id="FungiDB:PV07_12640"/>
<dbReference type="HOGENOM" id="CLU_2849515_0_0_1"/>